<dbReference type="Pfam" id="PF20075">
    <property type="entry name" value="DUF6471"/>
    <property type="match status" value="1"/>
</dbReference>
<evidence type="ECO:0000259" key="2">
    <source>
        <dbReference type="Pfam" id="PF20075"/>
    </source>
</evidence>
<name>A0ABT8ASR9_9HYPH</name>
<organism evidence="3 4">
    <name type="scientific">Methylobacterium longum</name>
    <dbReference type="NCBI Taxonomy" id="767694"/>
    <lineage>
        <taxon>Bacteria</taxon>
        <taxon>Pseudomonadati</taxon>
        <taxon>Pseudomonadota</taxon>
        <taxon>Alphaproteobacteria</taxon>
        <taxon>Hyphomicrobiales</taxon>
        <taxon>Methylobacteriaceae</taxon>
        <taxon>Methylobacterium</taxon>
    </lineage>
</organism>
<keyword evidence="1" id="KW-0812">Transmembrane</keyword>
<dbReference type="RefSeq" id="WP_238285116.1">
    <property type="nucleotide sequence ID" value="NZ_BPQS01000002.1"/>
</dbReference>
<evidence type="ECO:0000313" key="3">
    <source>
        <dbReference type="EMBL" id="MDN3572338.1"/>
    </source>
</evidence>
<dbReference type="Proteomes" id="UP001244297">
    <property type="component" value="Unassembled WGS sequence"/>
</dbReference>
<keyword evidence="1" id="KW-1133">Transmembrane helix</keyword>
<protein>
    <submittedName>
        <fullName evidence="3">DUF6471 domain-containing protein</fullName>
    </submittedName>
</protein>
<evidence type="ECO:0000313" key="4">
    <source>
        <dbReference type="Proteomes" id="UP001244297"/>
    </source>
</evidence>
<feature type="transmembrane region" description="Helical" evidence="1">
    <location>
        <begin position="73"/>
        <end position="92"/>
    </location>
</feature>
<dbReference type="InterPro" id="IPR045526">
    <property type="entry name" value="DUF6471"/>
</dbReference>
<gene>
    <name evidence="3" type="ORF">QWZ18_17120</name>
</gene>
<reference evidence="4" key="1">
    <citation type="journal article" date="2019" name="Int. J. Syst. Evol. Microbiol.">
        <title>The Global Catalogue of Microorganisms (GCM) 10K type strain sequencing project: providing services to taxonomists for standard genome sequencing and annotation.</title>
        <authorList>
            <consortium name="The Broad Institute Genomics Platform"/>
            <consortium name="The Broad Institute Genome Sequencing Center for Infectious Disease"/>
            <person name="Wu L."/>
            <person name="Ma J."/>
        </authorList>
    </citation>
    <scope>NUCLEOTIDE SEQUENCE [LARGE SCALE GENOMIC DNA]</scope>
    <source>
        <strain evidence="4">CECT 7806</strain>
    </source>
</reference>
<sequence>MGKSIAYGGMSHRIGCIMPEGAEVAWDARVKGILKAELKRKGVTYAQLVDKLATIGVKETEPNIRNKLARGKFTAVFFLQCLTAIGCHSIVLDA</sequence>
<proteinExistence type="predicted"/>
<dbReference type="EMBL" id="JAUFPT010000058">
    <property type="protein sequence ID" value="MDN3572338.1"/>
    <property type="molecule type" value="Genomic_DNA"/>
</dbReference>
<comment type="caution">
    <text evidence="3">The sequence shown here is derived from an EMBL/GenBank/DDBJ whole genome shotgun (WGS) entry which is preliminary data.</text>
</comment>
<evidence type="ECO:0000256" key="1">
    <source>
        <dbReference type="SAM" id="Phobius"/>
    </source>
</evidence>
<accession>A0ABT8ASR9</accession>
<keyword evidence="4" id="KW-1185">Reference proteome</keyword>
<feature type="domain" description="DUF6471" evidence="2">
    <location>
        <begin position="26"/>
        <end position="90"/>
    </location>
</feature>
<keyword evidence="1" id="KW-0472">Membrane</keyword>